<dbReference type="Proteomes" id="UP000831701">
    <property type="component" value="Chromosome 23"/>
</dbReference>
<name>A0ACB8V9J3_9TELE</name>
<reference evidence="1" key="1">
    <citation type="submission" date="2022-04" db="EMBL/GenBank/DDBJ databases">
        <title>Jade perch genome.</title>
        <authorList>
            <person name="Chao B."/>
        </authorList>
    </citation>
    <scope>NUCLEOTIDE SEQUENCE</scope>
    <source>
        <strain evidence="1">CB-2022</strain>
    </source>
</reference>
<proteinExistence type="predicted"/>
<protein>
    <submittedName>
        <fullName evidence="1">Uncharacterized protein</fullName>
    </submittedName>
</protein>
<sequence length="199" mass="22737">MIISGDFNHATLDSTLAVFNQVVDCPTRNNRTIDLLYVNVREAYRSTPLPPLGKSDHNLVHLQPLYTPLVQKQPVTTRSVRRWFPEKESALRDCFNTTVWDVLMNPHGEDIEGMTHCLTDYLNFCADVVSPVKTVRCYPNNKPWVTWEVKTVLNKKKAAFRSRDREAMKAAQQEVKHCVKEAKDSYRRKGGAEAEGTTT</sequence>
<organism evidence="1 2">
    <name type="scientific">Scortum barcoo</name>
    <name type="common">barcoo grunter</name>
    <dbReference type="NCBI Taxonomy" id="214431"/>
    <lineage>
        <taxon>Eukaryota</taxon>
        <taxon>Metazoa</taxon>
        <taxon>Chordata</taxon>
        <taxon>Craniata</taxon>
        <taxon>Vertebrata</taxon>
        <taxon>Euteleostomi</taxon>
        <taxon>Actinopterygii</taxon>
        <taxon>Neopterygii</taxon>
        <taxon>Teleostei</taxon>
        <taxon>Neoteleostei</taxon>
        <taxon>Acanthomorphata</taxon>
        <taxon>Eupercaria</taxon>
        <taxon>Centrarchiformes</taxon>
        <taxon>Terapontoidei</taxon>
        <taxon>Terapontidae</taxon>
        <taxon>Scortum</taxon>
    </lineage>
</organism>
<keyword evidence="2" id="KW-1185">Reference proteome</keyword>
<dbReference type="EMBL" id="CM041553">
    <property type="protein sequence ID" value="KAI3352307.1"/>
    <property type="molecule type" value="Genomic_DNA"/>
</dbReference>
<accession>A0ACB8V9J3</accession>
<evidence type="ECO:0000313" key="1">
    <source>
        <dbReference type="EMBL" id="KAI3352307.1"/>
    </source>
</evidence>
<evidence type="ECO:0000313" key="2">
    <source>
        <dbReference type="Proteomes" id="UP000831701"/>
    </source>
</evidence>
<gene>
    <name evidence="1" type="ORF">L3Q82_005178</name>
</gene>
<comment type="caution">
    <text evidence="1">The sequence shown here is derived from an EMBL/GenBank/DDBJ whole genome shotgun (WGS) entry which is preliminary data.</text>
</comment>